<dbReference type="PROSITE" id="PS00623">
    <property type="entry name" value="GMC_OXRED_1"/>
    <property type="match status" value="1"/>
</dbReference>
<gene>
    <name evidence="9" type="ORF">SAMN04489713_11696</name>
</gene>
<dbReference type="InterPro" id="IPR007867">
    <property type="entry name" value="GMC_OxRtase_C"/>
</dbReference>
<evidence type="ECO:0000313" key="10">
    <source>
        <dbReference type="Proteomes" id="UP000183413"/>
    </source>
</evidence>
<dbReference type="Gene3D" id="3.30.560.10">
    <property type="entry name" value="Glucose Oxidase, domain 3"/>
    <property type="match status" value="1"/>
</dbReference>
<sequence length="538" mass="57717">MTEFDYVIVGAGPAGCVLANRLSADPGVEVLLVEAGDDDADPLIAMPMGYARLLADPATAWHYPVRPFGPSRHVEHWVRGKTLGGSSSVNGMIYNRGHRADYDALERLGNPGWAWDEMLPVFKEIEDNELGGSDVRGAGGPLRISSVEETADKADPLLDDVITAGTRLGWRRTRDLNEADEERIGYAMATIRRGRRCSAADAFLHPVAGRPNLTVALRFAVDRVLLDGGRAVGVRGRRNGQAVEHRAAREVILAAGAIATPKILQLSGIGPVDVLRPAGVDVVVDSPNVGARLREHRVLLLQFRLAGDLGYNRLLSTEPGQEAAASRYEATRRGPLAGPGFEIVGFLKTRPELDRPDAQIQIAPFSLLPPEPGERPLQMEREPGMACIGYVLRPDSEGSIRITSADPDAPLEIDANYLATEHDRTGTVDVFRAIRRLFATEPLASRIEHETVPGPGVQGDDEIIAAGLEQGTCGYHAIGTCAMGPDDDDVVDPRLRVRGVTGLRVVDASVLPTMVAGNLNGPVSALAWRAADLITTAT</sequence>
<evidence type="ECO:0000256" key="4">
    <source>
        <dbReference type="ARBA" id="ARBA00022827"/>
    </source>
</evidence>
<dbReference type="PIRSF" id="PIRSF000137">
    <property type="entry name" value="Alcohol_oxidase"/>
    <property type="match status" value="1"/>
</dbReference>
<dbReference type="PANTHER" id="PTHR11552">
    <property type="entry name" value="GLUCOSE-METHANOL-CHOLINE GMC OXIDOREDUCTASE"/>
    <property type="match status" value="1"/>
</dbReference>
<dbReference type="InterPro" id="IPR000172">
    <property type="entry name" value="GMC_OxRdtase_N"/>
</dbReference>
<dbReference type="GO" id="GO:0050660">
    <property type="term" value="F:flavin adenine dinucleotide binding"/>
    <property type="evidence" value="ECO:0007669"/>
    <property type="project" value="InterPro"/>
</dbReference>
<evidence type="ECO:0000256" key="6">
    <source>
        <dbReference type="RuleBase" id="RU003968"/>
    </source>
</evidence>
<evidence type="ECO:0000259" key="8">
    <source>
        <dbReference type="PROSITE" id="PS00624"/>
    </source>
</evidence>
<dbReference type="RefSeq" id="WP_075023733.1">
    <property type="nucleotide sequence ID" value="NZ_FOVH01000016.1"/>
</dbReference>
<dbReference type="PANTHER" id="PTHR11552:SF147">
    <property type="entry name" value="CHOLINE DEHYDROGENASE, MITOCHONDRIAL"/>
    <property type="match status" value="1"/>
</dbReference>
<evidence type="ECO:0000259" key="7">
    <source>
        <dbReference type="PROSITE" id="PS00623"/>
    </source>
</evidence>
<name>A0A1I5S9Y8_9ACTN</name>
<keyword evidence="10" id="KW-1185">Reference proteome</keyword>
<dbReference type="Gene3D" id="3.50.50.60">
    <property type="entry name" value="FAD/NAD(P)-binding domain"/>
    <property type="match status" value="1"/>
</dbReference>
<dbReference type="Proteomes" id="UP000183413">
    <property type="component" value="Unassembled WGS sequence"/>
</dbReference>
<evidence type="ECO:0000256" key="2">
    <source>
        <dbReference type="ARBA" id="ARBA00010790"/>
    </source>
</evidence>
<reference evidence="9 10" key="1">
    <citation type="submission" date="2016-10" db="EMBL/GenBank/DDBJ databases">
        <authorList>
            <person name="de Groot N.N."/>
        </authorList>
    </citation>
    <scope>NUCLEOTIDE SEQUENCE [LARGE SCALE GENOMIC DNA]</scope>
    <source>
        <strain evidence="9 10">DSM 43067</strain>
    </source>
</reference>
<dbReference type="InterPro" id="IPR012132">
    <property type="entry name" value="GMC_OxRdtase"/>
</dbReference>
<dbReference type="SUPFAM" id="SSF51905">
    <property type="entry name" value="FAD/NAD(P)-binding domain"/>
    <property type="match status" value="1"/>
</dbReference>
<protein>
    <submittedName>
        <fullName evidence="9">Choline dehydrogenase</fullName>
    </submittedName>
</protein>
<evidence type="ECO:0000256" key="1">
    <source>
        <dbReference type="ARBA" id="ARBA00001974"/>
    </source>
</evidence>
<dbReference type="GO" id="GO:0016614">
    <property type="term" value="F:oxidoreductase activity, acting on CH-OH group of donors"/>
    <property type="evidence" value="ECO:0007669"/>
    <property type="project" value="InterPro"/>
</dbReference>
<dbReference type="AlphaFoldDB" id="A0A1I5S9Y8"/>
<keyword evidence="3 6" id="KW-0285">Flavoprotein</keyword>
<feature type="domain" description="Glucose-methanol-choline oxidoreductase N-terminal" evidence="8">
    <location>
        <begin position="256"/>
        <end position="270"/>
    </location>
</feature>
<feature type="binding site" evidence="5">
    <location>
        <position position="221"/>
    </location>
    <ligand>
        <name>FAD</name>
        <dbReference type="ChEBI" id="CHEBI:57692"/>
    </ligand>
</feature>
<keyword evidence="4 5" id="KW-0274">FAD</keyword>
<dbReference type="EMBL" id="FOVH01000016">
    <property type="protein sequence ID" value="SFP67608.1"/>
    <property type="molecule type" value="Genomic_DNA"/>
</dbReference>
<accession>A0A1I5S9Y8</accession>
<dbReference type="InterPro" id="IPR036188">
    <property type="entry name" value="FAD/NAD-bd_sf"/>
</dbReference>
<proteinExistence type="inferred from homology"/>
<evidence type="ECO:0000313" key="9">
    <source>
        <dbReference type="EMBL" id="SFP67608.1"/>
    </source>
</evidence>
<dbReference type="InParanoid" id="A0A1I5S9Y8"/>
<organism evidence="9 10">
    <name type="scientific">Actinomadura madurae</name>
    <dbReference type="NCBI Taxonomy" id="1993"/>
    <lineage>
        <taxon>Bacteria</taxon>
        <taxon>Bacillati</taxon>
        <taxon>Actinomycetota</taxon>
        <taxon>Actinomycetes</taxon>
        <taxon>Streptosporangiales</taxon>
        <taxon>Thermomonosporaceae</taxon>
        <taxon>Actinomadura</taxon>
    </lineage>
</organism>
<dbReference type="Pfam" id="PF05199">
    <property type="entry name" value="GMC_oxred_C"/>
    <property type="match status" value="1"/>
</dbReference>
<dbReference type="SUPFAM" id="SSF54373">
    <property type="entry name" value="FAD-linked reductases, C-terminal domain"/>
    <property type="match status" value="1"/>
</dbReference>
<comment type="cofactor">
    <cofactor evidence="1 5">
        <name>FAD</name>
        <dbReference type="ChEBI" id="CHEBI:57692"/>
    </cofactor>
</comment>
<feature type="domain" description="Glucose-methanol-choline oxidoreductase N-terminal" evidence="7">
    <location>
        <begin position="80"/>
        <end position="103"/>
    </location>
</feature>
<comment type="similarity">
    <text evidence="2 6">Belongs to the GMC oxidoreductase family.</text>
</comment>
<dbReference type="eggNOG" id="COG2303">
    <property type="taxonomic scope" value="Bacteria"/>
</dbReference>
<dbReference type="STRING" id="1993.SAMN04489713_11696"/>
<evidence type="ECO:0000256" key="3">
    <source>
        <dbReference type="ARBA" id="ARBA00022630"/>
    </source>
</evidence>
<dbReference type="Pfam" id="PF00732">
    <property type="entry name" value="GMC_oxred_N"/>
    <property type="match status" value="1"/>
</dbReference>
<evidence type="ECO:0000256" key="5">
    <source>
        <dbReference type="PIRSR" id="PIRSR000137-2"/>
    </source>
</evidence>
<dbReference type="PROSITE" id="PS00624">
    <property type="entry name" value="GMC_OXRED_2"/>
    <property type="match status" value="1"/>
</dbReference>